<feature type="transmembrane region" description="Helical" evidence="2">
    <location>
        <begin position="206"/>
        <end position="225"/>
    </location>
</feature>
<feature type="transmembrane region" description="Helical" evidence="2">
    <location>
        <begin position="112"/>
        <end position="135"/>
    </location>
</feature>
<dbReference type="Gene3D" id="1.20.1250.20">
    <property type="entry name" value="MFS general substrate transporter like domains"/>
    <property type="match status" value="2"/>
</dbReference>
<keyword evidence="2" id="KW-0472">Membrane</keyword>
<gene>
    <name evidence="4" type="ORF">ASTO00021_LOCUS10983</name>
</gene>
<feature type="transmembrane region" description="Helical" evidence="2">
    <location>
        <begin position="251"/>
        <end position="271"/>
    </location>
</feature>
<feature type="domain" description="Major facilitator superfamily (MFS) profile" evidence="3">
    <location>
        <begin position="47"/>
        <end position="427"/>
    </location>
</feature>
<proteinExistence type="predicted"/>
<feature type="transmembrane region" description="Helical" evidence="2">
    <location>
        <begin position="48"/>
        <end position="67"/>
    </location>
</feature>
<evidence type="ECO:0000256" key="2">
    <source>
        <dbReference type="SAM" id="Phobius"/>
    </source>
</evidence>
<dbReference type="PANTHER" id="PTHR11360:SF284">
    <property type="entry name" value="EG:103B4.3 PROTEIN-RELATED"/>
    <property type="match status" value="1"/>
</dbReference>
<organism evidence="4">
    <name type="scientific">Aplanochytrium stocchinoi</name>
    <dbReference type="NCBI Taxonomy" id="215587"/>
    <lineage>
        <taxon>Eukaryota</taxon>
        <taxon>Sar</taxon>
        <taxon>Stramenopiles</taxon>
        <taxon>Bigyra</taxon>
        <taxon>Labyrinthulomycetes</taxon>
        <taxon>Thraustochytrida</taxon>
        <taxon>Thraustochytriidae</taxon>
        <taxon>Aplanochytrium</taxon>
    </lineage>
</organism>
<dbReference type="InterPro" id="IPR020846">
    <property type="entry name" value="MFS_dom"/>
</dbReference>
<evidence type="ECO:0000256" key="1">
    <source>
        <dbReference type="ARBA" id="ARBA00004141"/>
    </source>
</evidence>
<feature type="transmembrane region" description="Helical" evidence="2">
    <location>
        <begin position="372"/>
        <end position="391"/>
    </location>
</feature>
<keyword evidence="2" id="KW-0812">Transmembrane</keyword>
<name>A0A7S3PJ07_9STRA</name>
<feature type="transmembrane region" description="Helical" evidence="2">
    <location>
        <begin position="283"/>
        <end position="302"/>
    </location>
</feature>
<dbReference type="SUPFAM" id="SSF103473">
    <property type="entry name" value="MFS general substrate transporter"/>
    <property type="match status" value="1"/>
</dbReference>
<feature type="transmembrane region" description="Helical" evidence="2">
    <location>
        <begin position="403"/>
        <end position="421"/>
    </location>
</feature>
<dbReference type="GO" id="GO:0022857">
    <property type="term" value="F:transmembrane transporter activity"/>
    <property type="evidence" value="ECO:0007669"/>
    <property type="project" value="InterPro"/>
</dbReference>
<reference evidence="4" key="1">
    <citation type="submission" date="2021-01" db="EMBL/GenBank/DDBJ databases">
        <authorList>
            <person name="Corre E."/>
            <person name="Pelletier E."/>
            <person name="Niang G."/>
            <person name="Scheremetjew M."/>
            <person name="Finn R."/>
            <person name="Kale V."/>
            <person name="Holt S."/>
            <person name="Cochrane G."/>
            <person name="Meng A."/>
            <person name="Brown T."/>
            <person name="Cohen L."/>
        </authorList>
    </citation>
    <scope>NUCLEOTIDE SEQUENCE</scope>
    <source>
        <strain evidence="4">GSBS06</strain>
    </source>
</reference>
<accession>A0A7S3PJ07</accession>
<feature type="transmembrane region" description="Helical" evidence="2">
    <location>
        <begin position="87"/>
        <end position="105"/>
    </location>
</feature>
<feature type="transmembrane region" description="Helical" evidence="2">
    <location>
        <begin position="314"/>
        <end position="332"/>
    </location>
</feature>
<dbReference type="EMBL" id="HBIN01014510">
    <property type="protein sequence ID" value="CAE0440850.1"/>
    <property type="molecule type" value="Transcribed_RNA"/>
</dbReference>
<evidence type="ECO:0000259" key="3">
    <source>
        <dbReference type="PROSITE" id="PS50850"/>
    </source>
</evidence>
<keyword evidence="2" id="KW-1133">Transmembrane helix</keyword>
<feature type="transmembrane region" description="Helical" evidence="2">
    <location>
        <begin position="173"/>
        <end position="194"/>
    </location>
</feature>
<dbReference type="InterPro" id="IPR050327">
    <property type="entry name" value="Proton-linked_MCT"/>
</dbReference>
<dbReference type="Pfam" id="PF07690">
    <property type="entry name" value="MFS_1"/>
    <property type="match status" value="1"/>
</dbReference>
<comment type="subcellular location">
    <subcellularLocation>
        <location evidence="1">Membrane</location>
        <topology evidence="1">Multi-pass membrane protein</topology>
    </subcellularLocation>
</comment>
<sequence>MRISNKLSVVESGATYSTDATEGGTLRSKITNDLIEGSKLEPVEGSRAWIVVLGSFCLHFVILGNLYASGLFVPEYEEKFNLTRAKASLIIQLQAGMKFTMGFIAGKITDRYGINAVLPLGIVVYISGLILASYAKTFNQLILTHGVMVGVSSGLLYWGCISIVSMWFKKRRGFAAGLAAFGSGIGNFSMGIMIQRFIQDGGYEAALFRGGLISAGILLIAALCLKRRLPLVDYLHPCSDQDVLSDRNFRLICSATMLFQVGYQVPFAHLPSYILDLGFDSEYAAIAVSQIGVGSSCGRVLLGYISDYVGRLRMFRFVLFATVVVCAGWYLSETKATITTFAFFFGFTSGGFIALVFPVLADYWGGKRLGGIAGYIAVSLVPGSYLGPFFAGYSFDRRGDYDIAIWMSAACIFLAACLLLGMHVPSEIVDDDVHQQQEIDSQRALGAAVTGAAVAPIDENTDNMEEFI</sequence>
<feature type="transmembrane region" description="Helical" evidence="2">
    <location>
        <begin position="338"/>
        <end position="360"/>
    </location>
</feature>
<dbReference type="GO" id="GO:0016020">
    <property type="term" value="C:membrane"/>
    <property type="evidence" value="ECO:0007669"/>
    <property type="project" value="UniProtKB-SubCell"/>
</dbReference>
<dbReference type="PANTHER" id="PTHR11360">
    <property type="entry name" value="MONOCARBOXYLATE TRANSPORTER"/>
    <property type="match status" value="1"/>
</dbReference>
<dbReference type="InterPro" id="IPR011701">
    <property type="entry name" value="MFS"/>
</dbReference>
<dbReference type="InterPro" id="IPR036259">
    <property type="entry name" value="MFS_trans_sf"/>
</dbReference>
<evidence type="ECO:0000313" key="4">
    <source>
        <dbReference type="EMBL" id="CAE0440850.1"/>
    </source>
</evidence>
<dbReference type="AlphaFoldDB" id="A0A7S3PJ07"/>
<protein>
    <recommendedName>
        <fullName evidence="3">Major facilitator superfamily (MFS) profile domain-containing protein</fullName>
    </recommendedName>
</protein>
<dbReference type="PROSITE" id="PS50850">
    <property type="entry name" value="MFS"/>
    <property type="match status" value="1"/>
</dbReference>
<feature type="transmembrane region" description="Helical" evidence="2">
    <location>
        <begin position="141"/>
        <end position="161"/>
    </location>
</feature>